<dbReference type="AlphaFoldDB" id="A0A5B2T9I7"/>
<sequence length="291" mass="33147">MVETILFEDEHIYIVHRPGASRFSLVTFSEMMYRREPPEFWGDKIAQKHSIDTVGIVAKASNWFPASSVVPQIPEIRSRLKPSAITYGFSMGGYAALKYGRAIGAQSALAVCPQVSISPADVPWDDLYRSYFRPDLHQNMALQASELPENVWIAYDPYYWRDALHVDALALMCRPSELRIRFMRHAAIWFMSENSFAVKVMEMIDGAAPQSGLRMVRTQTRSSRAYLMHLGVAAYERGHGQWAEAVWAKAAERGATQESIDRLRTQAERHRRDRISRRHKDLALAASLAMQ</sequence>
<proteinExistence type="predicted"/>
<keyword evidence="2" id="KW-1185">Reference proteome</keyword>
<evidence type="ECO:0000313" key="2">
    <source>
        <dbReference type="Proteomes" id="UP000322110"/>
    </source>
</evidence>
<comment type="caution">
    <text evidence="1">The sequence shown here is derived from an EMBL/GenBank/DDBJ whole genome shotgun (WGS) entry which is preliminary data.</text>
</comment>
<gene>
    <name evidence="1" type="ORF">F0Q34_20725</name>
</gene>
<dbReference type="RefSeq" id="WP_149814283.1">
    <property type="nucleotide sequence ID" value="NZ_VUKA01000036.1"/>
</dbReference>
<dbReference type="InterPro" id="IPR029058">
    <property type="entry name" value="AB_hydrolase_fold"/>
</dbReference>
<organism evidence="1 2">
    <name type="scientific">Teichococcus oryzae</name>
    <dbReference type="NCBI Taxonomy" id="1608942"/>
    <lineage>
        <taxon>Bacteria</taxon>
        <taxon>Pseudomonadati</taxon>
        <taxon>Pseudomonadota</taxon>
        <taxon>Alphaproteobacteria</taxon>
        <taxon>Acetobacterales</taxon>
        <taxon>Roseomonadaceae</taxon>
        <taxon>Roseomonas</taxon>
    </lineage>
</organism>
<evidence type="ECO:0008006" key="3">
    <source>
        <dbReference type="Google" id="ProtNLM"/>
    </source>
</evidence>
<dbReference type="Proteomes" id="UP000322110">
    <property type="component" value="Unassembled WGS sequence"/>
</dbReference>
<accession>A0A5B2T9I7</accession>
<name>A0A5B2T9I7_9PROT</name>
<dbReference type="OrthoDB" id="7247356at2"/>
<protein>
    <recommendedName>
        <fullName evidence="3">Alpha/beta hydrolase</fullName>
    </recommendedName>
</protein>
<dbReference type="SUPFAM" id="SSF53474">
    <property type="entry name" value="alpha/beta-Hydrolases"/>
    <property type="match status" value="1"/>
</dbReference>
<dbReference type="EMBL" id="VUKA01000036">
    <property type="protein sequence ID" value="KAA2211317.1"/>
    <property type="molecule type" value="Genomic_DNA"/>
</dbReference>
<reference evidence="1 2" key="1">
    <citation type="journal article" date="2015" name="Int. J. Syst. Evol. Microbiol.">
        <title>Roseomonas oryzae sp. nov., isolated from paddy rhizosphere soil.</title>
        <authorList>
            <person name="Ramaprasad E.V."/>
            <person name="Sasikala Ch."/>
            <person name="Ramana Ch.V."/>
        </authorList>
    </citation>
    <scope>NUCLEOTIDE SEQUENCE [LARGE SCALE GENOMIC DNA]</scope>
    <source>
        <strain evidence="1 2">KCTC 42542</strain>
    </source>
</reference>
<evidence type="ECO:0000313" key="1">
    <source>
        <dbReference type="EMBL" id="KAA2211317.1"/>
    </source>
</evidence>